<keyword evidence="3" id="KW-1133">Transmembrane helix</keyword>
<evidence type="ECO:0000313" key="5">
    <source>
        <dbReference type="EMBL" id="MBC5771044.1"/>
    </source>
</evidence>
<dbReference type="SUPFAM" id="SSF47413">
    <property type="entry name" value="lambda repressor-like DNA-binding domains"/>
    <property type="match status" value="1"/>
</dbReference>
<evidence type="ECO:0000259" key="4">
    <source>
        <dbReference type="PROSITE" id="PS50943"/>
    </source>
</evidence>
<feature type="region of interest" description="Disordered" evidence="2">
    <location>
        <begin position="52"/>
        <end position="73"/>
    </location>
</feature>
<feature type="transmembrane region" description="Helical" evidence="3">
    <location>
        <begin position="194"/>
        <end position="216"/>
    </location>
</feature>
<dbReference type="CDD" id="cd00093">
    <property type="entry name" value="HTH_XRE"/>
    <property type="match status" value="1"/>
</dbReference>
<feature type="domain" description="HTH cro/C1-type" evidence="4">
    <location>
        <begin position="1"/>
        <end position="46"/>
    </location>
</feature>
<proteinExistence type="predicted"/>
<dbReference type="SMART" id="SM00530">
    <property type="entry name" value="HTH_XRE"/>
    <property type="match status" value="1"/>
</dbReference>
<protein>
    <submittedName>
        <fullName evidence="5">Helix-turn-helix domain-containing protein</fullName>
    </submittedName>
</protein>
<accession>A0A923MKU0</accession>
<evidence type="ECO:0000256" key="3">
    <source>
        <dbReference type="SAM" id="Phobius"/>
    </source>
</evidence>
<feature type="transmembrane region" description="Helical" evidence="3">
    <location>
        <begin position="89"/>
        <end position="110"/>
    </location>
</feature>
<sequence>MTQKDLAERLNVSDKTVSRWERDDGAPDLAAIPAIAEIFGVTCDELLRGERKSPEERTVVSKENETTPKGEKQRQRLLKSTLSQYKNHTYIAMGSTVVGMIVALVCNLAFLKAILGFFLGAIFFAASIVCQAVFVNKAFFSVEDAGLDADILSDFKRKVIGLAEKSIGLTVAFIGFTFPLILVDAYMGLGSDSLLIWGAMGAAAFLLIYAIVLYFLNASLLKKGTYSLSERESTIYQHNHKLKRTCAIVLAVVLTVTFIGHQFATSIWGPYSIMEGTTFEDYDSFIEYMEQDVPANPSYNASLKESAAVPAPEEQIGTPTYYDEYGNEISEEEALKSRLKDKNGNVVCEYISRRSVVSLRYTPKDGTILPITVCTEEDLQEARQVAAVRHVIFGAAYCIECLAVVLVYFKKRAK</sequence>
<feature type="transmembrane region" description="Helical" evidence="3">
    <location>
        <begin position="166"/>
        <end position="188"/>
    </location>
</feature>
<keyword evidence="3" id="KW-0812">Transmembrane</keyword>
<evidence type="ECO:0000313" key="6">
    <source>
        <dbReference type="Proteomes" id="UP000620327"/>
    </source>
</evidence>
<keyword evidence="6" id="KW-1185">Reference proteome</keyword>
<comment type="caution">
    <text evidence="5">The sequence shown here is derived from an EMBL/GenBank/DDBJ whole genome shotgun (WGS) entry which is preliminary data.</text>
</comment>
<dbReference type="Gene3D" id="1.10.260.40">
    <property type="entry name" value="lambda repressor-like DNA-binding domains"/>
    <property type="match status" value="1"/>
</dbReference>
<dbReference type="PROSITE" id="PS50943">
    <property type="entry name" value="HTH_CROC1"/>
    <property type="match status" value="1"/>
</dbReference>
<evidence type="ECO:0000256" key="1">
    <source>
        <dbReference type="ARBA" id="ARBA00023125"/>
    </source>
</evidence>
<dbReference type="AlphaFoldDB" id="A0A923MKU0"/>
<keyword evidence="3" id="KW-0472">Membrane</keyword>
<reference evidence="5" key="1">
    <citation type="submission" date="2020-08" db="EMBL/GenBank/DDBJ databases">
        <title>Genome public.</title>
        <authorList>
            <person name="Liu C."/>
            <person name="Sun Q."/>
        </authorList>
    </citation>
    <scope>NUCLEOTIDE SEQUENCE</scope>
    <source>
        <strain evidence="5">BX15</strain>
    </source>
</reference>
<dbReference type="GO" id="GO:0003677">
    <property type="term" value="F:DNA binding"/>
    <property type="evidence" value="ECO:0007669"/>
    <property type="project" value="UniProtKB-KW"/>
</dbReference>
<dbReference type="Pfam" id="PF01381">
    <property type="entry name" value="HTH_3"/>
    <property type="match status" value="1"/>
</dbReference>
<feature type="transmembrane region" description="Helical" evidence="3">
    <location>
        <begin position="387"/>
        <end position="409"/>
    </location>
</feature>
<organism evidence="5 6">
    <name type="scientific">Dysosmobacter segnis</name>
    <dbReference type="NCBI Taxonomy" id="2763042"/>
    <lineage>
        <taxon>Bacteria</taxon>
        <taxon>Bacillati</taxon>
        <taxon>Bacillota</taxon>
        <taxon>Clostridia</taxon>
        <taxon>Eubacteriales</taxon>
        <taxon>Oscillospiraceae</taxon>
        <taxon>Dysosmobacter</taxon>
    </lineage>
</organism>
<gene>
    <name evidence="5" type="ORF">H8Z83_12065</name>
</gene>
<evidence type="ECO:0000256" key="2">
    <source>
        <dbReference type="SAM" id="MobiDB-lite"/>
    </source>
</evidence>
<dbReference type="PANTHER" id="PTHR46558:SF13">
    <property type="entry name" value="HTH-TYPE TRANSCRIPTIONAL REGULATOR IMMR"/>
    <property type="match status" value="1"/>
</dbReference>
<dbReference type="EMBL" id="JACOQI010000012">
    <property type="protein sequence ID" value="MBC5771044.1"/>
    <property type="molecule type" value="Genomic_DNA"/>
</dbReference>
<name>A0A923MKU0_9FIRM</name>
<dbReference type="InterPro" id="IPR001387">
    <property type="entry name" value="Cro/C1-type_HTH"/>
</dbReference>
<dbReference type="PANTHER" id="PTHR46558">
    <property type="entry name" value="TRACRIPTIONAL REGULATORY PROTEIN-RELATED-RELATED"/>
    <property type="match status" value="1"/>
</dbReference>
<keyword evidence="1" id="KW-0238">DNA-binding</keyword>
<dbReference type="Proteomes" id="UP000620327">
    <property type="component" value="Unassembled WGS sequence"/>
</dbReference>
<feature type="transmembrane region" description="Helical" evidence="3">
    <location>
        <begin position="245"/>
        <end position="264"/>
    </location>
</feature>
<feature type="transmembrane region" description="Helical" evidence="3">
    <location>
        <begin position="116"/>
        <end position="135"/>
    </location>
</feature>
<dbReference type="InterPro" id="IPR010982">
    <property type="entry name" value="Lambda_DNA-bd_dom_sf"/>
</dbReference>